<dbReference type="Proteomes" id="UP000530654">
    <property type="component" value="Unassembled WGS sequence"/>
</dbReference>
<sequence>MVSVSSSAASGHSTAITLLKGSAQSAAAATKQSAASQILWSITGVNLDPLKQAEGQITRILLESGGQFIIGGAFSDITGTDEDDIIRAGPGSWVNGGDGDDIISGSFEMNISGGAGNDTISVGSGSTIDGGEGNDTNSAGIGNTVIGGAGDDTISAAFENTVIGGVGNDAIVAAHRNSVDAGAGDDTISAGIGNTITGGTGNDKITISGLQAESYGSGSSGSTVKFEVGDGQDSISLIQSSSTVELGEGFTAENTKVTITGNKATISFDGNDNDGISVDFFFDSALTLSFADGNTLEVKPAETPVPSSVSSYGQV</sequence>
<evidence type="ECO:0000313" key="1">
    <source>
        <dbReference type="EMBL" id="NNH61879.1"/>
    </source>
</evidence>
<comment type="caution">
    <text evidence="1">The sequence shown here is derived from an EMBL/GenBank/DDBJ whole genome shotgun (WGS) entry which is preliminary data.</text>
</comment>
<proteinExistence type="predicted"/>
<dbReference type="Gene3D" id="2.160.20.160">
    <property type="match status" value="1"/>
</dbReference>
<organism evidence="1 2">
    <name type="scientific">Rhizobium laguerreae</name>
    <dbReference type="NCBI Taxonomy" id="1076926"/>
    <lineage>
        <taxon>Bacteria</taxon>
        <taxon>Pseudomonadati</taxon>
        <taxon>Pseudomonadota</taxon>
        <taxon>Alphaproteobacteria</taxon>
        <taxon>Hyphomicrobiales</taxon>
        <taxon>Rhizobiaceae</taxon>
        <taxon>Rhizobium/Agrobacterium group</taxon>
        <taxon>Rhizobium</taxon>
    </lineage>
</organism>
<dbReference type="InterPro" id="IPR011049">
    <property type="entry name" value="Serralysin-like_metalloprot_C"/>
</dbReference>
<dbReference type="PRINTS" id="PR00313">
    <property type="entry name" value="CABNDNGRPT"/>
</dbReference>
<gene>
    <name evidence="1" type="ORF">HLI17_01000</name>
</gene>
<dbReference type="SUPFAM" id="SSF51120">
    <property type="entry name" value="beta-Roll"/>
    <property type="match status" value="1"/>
</dbReference>
<protein>
    <submittedName>
        <fullName evidence="1">Calcium-binding protein</fullName>
    </submittedName>
</protein>
<name>A0A7Y2W385_9HYPH</name>
<reference evidence="1 2" key="1">
    <citation type="submission" date="2020-04" db="EMBL/GenBank/DDBJ databases">
        <title>Rhizobium bacterial biofertilizers improve the content of phenolic compounds of Lactuca sativa L. under non-saline and saline-stress conditions.</title>
        <authorList>
            <person name="Ayuso-Calles M."/>
            <person name="Garcia-Estevez I."/>
            <person name="Jimenez-Gomez A."/>
            <person name="Flores-Felix J.D."/>
            <person name="Escribano-Bailon M."/>
            <person name="Rivas R."/>
        </authorList>
    </citation>
    <scope>NUCLEOTIDE SEQUENCE [LARGE SCALE GENOMIC DNA]</scope>
    <source>
        <strain evidence="1 2">GPTR02</strain>
    </source>
</reference>
<dbReference type="AlphaFoldDB" id="A0A7Y2W385"/>
<accession>A0A7Y2W385</accession>
<dbReference type="EMBL" id="JABEQY010000001">
    <property type="protein sequence ID" value="NNH61879.1"/>
    <property type="molecule type" value="Genomic_DNA"/>
</dbReference>
<evidence type="ECO:0000313" key="2">
    <source>
        <dbReference type="Proteomes" id="UP000530654"/>
    </source>
</evidence>